<sequence length="237" mass="27292">YYLFHIRFRNMAHVLAPGPQMTLYHTMSARSFRVLWTLHEMGIAEKCKLITMPFPPRVFVREYLKINVLGTIPYFIDGKVRMTESCAIPKYLVEKYGPTSLQVKPNEPEWPDYINWIAHADATLTFPQTVVLRYTLQEKGRADSAAEDYGKWYIARLRLLDNTLADGREFLCGGRFTSADICVAFALELGITFGFDQQYKPQTKSYLERLCQRPAFLAAKEHQTESSKQFQAIASQA</sequence>
<feature type="domain" description="GST C-terminal" evidence="4">
    <location>
        <begin position="107"/>
        <end position="230"/>
    </location>
</feature>
<dbReference type="Pfam" id="PF00043">
    <property type="entry name" value="GST_C"/>
    <property type="match status" value="1"/>
</dbReference>
<evidence type="ECO:0000259" key="4">
    <source>
        <dbReference type="PROSITE" id="PS50405"/>
    </source>
</evidence>
<name>A0ABP0KIH6_9DINO</name>
<dbReference type="InterPro" id="IPR004045">
    <property type="entry name" value="Glutathione_S-Trfase_N"/>
</dbReference>
<dbReference type="PROSITE" id="PS50404">
    <property type="entry name" value="GST_NTER"/>
    <property type="match status" value="1"/>
</dbReference>
<evidence type="ECO:0000259" key="3">
    <source>
        <dbReference type="PROSITE" id="PS50404"/>
    </source>
</evidence>
<evidence type="ECO:0000313" key="6">
    <source>
        <dbReference type="Proteomes" id="UP001642464"/>
    </source>
</evidence>
<dbReference type="Pfam" id="PF02798">
    <property type="entry name" value="GST_N"/>
    <property type="match status" value="1"/>
</dbReference>
<dbReference type="PANTHER" id="PTHR44051">
    <property type="entry name" value="GLUTATHIONE S-TRANSFERASE-RELATED"/>
    <property type="match status" value="1"/>
</dbReference>
<dbReference type="CDD" id="cd03046">
    <property type="entry name" value="GST_N_GTT1_like"/>
    <property type="match status" value="1"/>
</dbReference>
<dbReference type="PANTHER" id="PTHR44051:SF21">
    <property type="entry name" value="GLUTATHIONE S-TRANSFERASE FAMILY PROTEIN"/>
    <property type="match status" value="1"/>
</dbReference>
<feature type="non-terminal residue" evidence="5">
    <location>
        <position position="1"/>
    </location>
</feature>
<dbReference type="PROSITE" id="PS50405">
    <property type="entry name" value="GST_CTER"/>
    <property type="match status" value="1"/>
</dbReference>
<evidence type="ECO:0000256" key="1">
    <source>
        <dbReference type="ARBA" id="ARBA00007409"/>
    </source>
</evidence>
<dbReference type="SUPFAM" id="SSF52833">
    <property type="entry name" value="Thioredoxin-like"/>
    <property type="match status" value="1"/>
</dbReference>
<dbReference type="InterPro" id="IPR036282">
    <property type="entry name" value="Glutathione-S-Trfase_C_sf"/>
</dbReference>
<accession>A0ABP0KIH6</accession>
<dbReference type="InterPro" id="IPR010987">
    <property type="entry name" value="Glutathione-S-Trfase_C-like"/>
</dbReference>
<comment type="similarity">
    <text evidence="1 2">Belongs to the GST superfamily.</text>
</comment>
<dbReference type="InterPro" id="IPR004046">
    <property type="entry name" value="GST_C"/>
</dbReference>
<evidence type="ECO:0000256" key="2">
    <source>
        <dbReference type="RuleBase" id="RU003494"/>
    </source>
</evidence>
<gene>
    <name evidence="5" type="ORF">SCF082_LOCUS17445</name>
</gene>
<dbReference type="SFLD" id="SFLDG00358">
    <property type="entry name" value="Main_(cytGST)"/>
    <property type="match status" value="1"/>
</dbReference>
<dbReference type="Proteomes" id="UP001642464">
    <property type="component" value="Unassembled WGS sequence"/>
</dbReference>
<feature type="domain" description="GST N-terminal" evidence="3">
    <location>
        <begin position="18"/>
        <end position="100"/>
    </location>
</feature>
<dbReference type="EMBL" id="CAXAMM010011492">
    <property type="protein sequence ID" value="CAK9026314.1"/>
    <property type="molecule type" value="Genomic_DNA"/>
</dbReference>
<dbReference type="Gene3D" id="1.20.1050.10">
    <property type="match status" value="1"/>
</dbReference>
<protein>
    <submittedName>
        <fullName evidence="5">Glutathione S-transferase 3 (GST-III)</fullName>
    </submittedName>
</protein>
<keyword evidence="6" id="KW-1185">Reference proteome</keyword>
<comment type="caution">
    <text evidence="5">The sequence shown here is derived from an EMBL/GenBank/DDBJ whole genome shotgun (WGS) entry which is preliminary data.</text>
</comment>
<dbReference type="SFLD" id="SFLDS00019">
    <property type="entry name" value="Glutathione_Transferase_(cytos"/>
    <property type="match status" value="1"/>
</dbReference>
<dbReference type="SUPFAM" id="SSF47616">
    <property type="entry name" value="GST C-terminal domain-like"/>
    <property type="match status" value="1"/>
</dbReference>
<organism evidence="5 6">
    <name type="scientific">Durusdinium trenchii</name>
    <dbReference type="NCBI Taxonomy" id="1381693"/>
    <lineage>
        <taxon>Eukaryota</taxon>
        <taxon>Sar</taxon>
        <taxon>Alveolata</taxon>
        <taxon>Dinophyceae</taxon>
        <taxon>Suessiales</taxon>
        <taxon>Symbiodiniaceae</taxon>
        <taxon>Durusdinium</taxon>
    </lineage>
</organism>
<dbReference type="Gene3D" id="3.40.30.10">
    <property type="entry name" value="Glutaredoxin"/>
    <property type="match status" value="1"/>
</dbReference>
<feature type="non-terminal residue" evidence="5">
    <location>
        <position position="237"/>
    </location>
</feature>
<proteinExistence type="inferred from homology"/>
<reference evidence="5 6" key="1">
    <citation type="submission" date="2024-02" db="EMBL/GenBank/DDBJ databases">
        <authorList>
            <person name="Chen Y."/>
            <person name="Shah S."/>
            <person name="Dougan E. K."/>
            <person name="Thang M."/>
            <person name="Chan C."/>
        </authorList>
    </citation>
    <scope>NUCLEOTIDE SEQUENCE [LARGE SCALE GENOMIC DNA]</scope>
</reference>
<dbReference type="InterPro" id="IPR036249">
    <property type="entry name" value="Thioredoxin-like_sf"/>
</dbReference>
<dbReference type="InterPro" id="IPR040079">
    <property type="entry name" value="Glutathione_S-Trfase"/>
</dbReference>
<evidence type="ECO:0000313" key="5">
    <source>
        <dbReference type="EMBL" id="CAK9026314.1"/>
    </source>
</evidence>